<dbReference type="InterPro" id="IPR011993">
    <property type="entry name" value="PH-like_dom_sf"/>
</dbReference>
<dbReference type="InterPro" id="IPR035999">
    <property type="entry name" value="Sec7_dom_sf"/>
</dbReference>
<dbReference type="Gene3D" id="2.30.29.30">
    <property type="entry name" value="Pleckstrin-homology domain (PH domain)/Phosphotyrosine-binding domain (PTB)"/>
    <property type="match status" value="1"/>
</dbReference>
<sequence>MEVMTNPTRNDISLIDYAEHDRNELKKIPKQSPNLVSKAYQESQIYAANLDNTPPLNKNNERKTLVPSQSLYYSKSMNRSISSVLVDKQTFRYSLDSSTFFDSNSTIILGDTARKNEKGRQSRSSGISSLCSSTFISVETKSFDENCDEKQVQERLWNEDVTFCPIEKISEWLGTNEPFRAQVLCLYMQNFDFSKKRLDEAFRMLCSKLYLKAESQQLDRIIRAFAKRFYECNPTTLLFSVDVVHAVAYSLLLLNTDLYILSDKGKKMTRSGFVKNTMETVGALMFPRHQRRRVTSFSSNTDSIRRPRSISISSPSLGSQSFATVMEDTDSAHSSGVLLQKLDLLKSNISWKSSNTIPYHQHYSFHEGLTRTQRTWVLDTESLLKEMYNAVKARRIDQADIPEINQIQRSRTLPKSDQQRKEMRRRRGHSVIAEHAMTAALSSLPSHRRLTEPSPLFDPIAFKEYRQGIVMRKHVLETADKKAKNRQWQLCYLVMTETELIMYKAIQIGGDVRGKKRKSMIFWNQSVGAPFSLQEVISNDTDEWQPDLSQPRLGTILLNHCYATSILPPGWNGQRPHVFRLQTAEGGLWMFESTDMFAIQAWVEAVNFAAAMVSKSPMQGAVSNVDYGWGADWDTKQTTLPVWYPPAPCMIQNTLGLDEQYSELEAQIKLVASQLDKHRSLKSNTNKKRLGQTGNHHQALVNWDKKFHYISHELLKLRCYRDILKPKVIT</sequence>
<dbReference type="InterPro" id="IPR001849">
    <property type="entry name" value="PH_domain"/>
</dbReference>
<dbReference type="InterPro" id="IPR041681">
    <property type="entry name" value="PH_9"/>
</dbReference>
<dbReference type="AlphaFoldDB" id="A0A9P6X5W2"/>
<evidence type="ECO:0000313" key="4">
    <source>
        <dbReference type="EMBL" id="KAG1305924.1"/>
    </source>
</evidence>
<accession>A0A9P6X5W2</accession>
<evidence type="ECO:0000256" key="1">
    <source>
        <dbReference type="SAM" id="MobiDB-lite"/>
    </source>
</evidence>
<reference evidence="4" key="1">
    <citation type="journal article" date="2020" name="Microb. Genom.">
        <title>Genetic diversity of clinical and environmental Mucorales isolates obtained from an investigation of mucormycosis cases among solid organ transplant recipients.</title>
        <authorList>
            <person name="Nguyen M.H."/>
            <person name="Kaul D."/>
            <person name="Muto C."/>
            <person name="Cheng S.J."/>
            <person name="Richter R.A."/>
            <person name="Bruno V.M."/>
            <person name="Liu G."/>
            <person name="Beyhan S."/>
            <person name="Sundermann A.J."/>
            <person name="Mounaud S."/>
            <person name="Pasculle A.W."/>
            <person name="Nierman W.C."/>
            <person name="Driscoll E."/>
            <person name="Cumbie R."/>
            <person name="Clancy C.J."/>
            <person name="Dupont C.L."/>
        </authorList>
    </citation>
    <scope>NUCLEOTIDE SEQUENCE</scope>
    <source>
        <strain evidence="4">GL11</strain>
    </source>
</reference>
<protein>
    <recommendedName>
        <fullName evidence="6">SEC7 domain-containing protein</fullName>
    </recommendedName>
</protein>
<gene>
    <name evidence="4" type="ORF">G6F64_007993</name>
</gene>
<evidence type="ECO:0000313" key="5">
    <source>
        <dbReference type="Proteomes" id="UP000716291"/>
    </source>
</evidence>
<dbReference type="Gene3D" id="1.10.1000.11">
    <property type="entry name" value="Arf Nucleotide-binding Site Opener,domain 2"/>
    <property type="match status" value="1"/>
</dbReference>
<dbReference type="GO" id="GO:0005085">
    <property type="term" value="F:guanyl-nucleotide exchange factor activity"/>
    <property type="evidence" value="ECO:0007669"/>
    <property type="project" value="InterPro"/>
</dbReference>
<keyword evidence="5" id="KW-1185">Reference proteome</keyword>
<dbReference type="GO" id="GO:0032012">
    <property type="term" value="P:regulation of ARF protein signal transduction"/>
    <property type="evidence" value="ECO:0007669"/>
    <property type="project" value="InterPro"/>
</dbReference>
<comment type="caution">
    <text evidence="4">The sequence shown here is derived from an EMBL/GenBank/DDBJ whole genome shotgun (WGS) entry which is preliminary data.</text>
</comment>
<organism evidence="4 5">
    <name type="scientific">Rhizopus oryzae</name>
    <name type="common">Mucormycosis agent</name>
    <name type="synonym">Rhizopus arrhizus var. delemar</name>
    <dbReference type="NCBI Taxonomy" id="64495"/>
    <lineage>
        <taxon>Eukaryota</taxon>
        <taxon>Fungi</taxon>
        <taxon>Fungi incertae sedis</taxon>
        <taxon>Mucoromycota</taxon>
        <taxon>Mucoromycotina</taxon>
        <taxon>Mucoromycetes</taxon>
        <taxon>Mucorales</taxon>
        <taxon>Mucorineae</taxon>
        <taxon>Rhizopodaceae</taxon>
        <taxon>Rhizopus</taxon>
    </lineage>
</organism>
<dbReference type="InterPro" id="IPR023394">
    <property type="entry name" value="Sec7_C_sf"/>
</dbReference>
<dbReference type="PANTHER" id="PTHR10663">
    <property type="entry name" value="GUANYL-NUCLEOTIDE EXCHANGE FACTOR"/>
    <property type="match status" value="1"/>
</dbReference>
<dbReference type="PANTHER" id="PTHR10663:SF373">
    <property type="entry name" value="PH AND SEC7 DOMAIN-CONTAINING PROTEIN C11E3.11C"/>
    <property type="match status" value="1"/>
</dbReference>
<dbReference type="Proteomes" id="UP000716291">
    <property type="component" value="Unassembled WGS sequence"/>
</dbReference>
<dbReference type="Pfam" id="PF01369">
    <property type="entry name" value="Sec7"/>
    <property type="match status" value="1"/>
</dbReference>
<evidence type="ECO:0008006" key="6">
    <source>
        <dbReference type="Google" id="ProtNLM"/>
    </source>
</evidence>
<dbReference type="PROSITE" id="PS50190">
    <property type="entry name" value="SEC7"/>
    <property type="match status" value="1"/>
</dbReference>
<evidence type="ECO:0000259" key="2">
    <source>
        <dbReference type="PROSITE" id="PS50003"/>
    </source>
</evidence>
<dbReference type="SUPFAM" id="SSF48425">
    <property type="entry name" value="Sec7 domain"/>
    <property type="match status" value="1"/>
</dbReference>
<dbReference type="SMART" id="SM00233">
    <property type="entry name" value="PH"/>
    <property type="match status" value="1"/>
</dbReference>
<feature type="region of interest" description="Disordered" evidence="1">
    <location>
        <begin position="406"/>
        <end position="429"/>
    </location>
</feature>
<dbReference type="EMBL" id="JAANQT010001248">
    <property type="protein sequence ID" value="KAG1305924.1"/>
    <property type="molecule type" value="Genomic_DNA"/>
</dbReference>
<dbReference type="InterPro" id="IPR000904">
    <property type="entry name" value="Sec7_dom"/>
</dbReference>
<feature type="domain" description="SEC7" evidence="3">
    <location>
        <begin position="126"/>
        <end position="282"/>
    </location>
</feature>
<name>A0A9P6X5W2_RHIOR</name>
<dbReference type="PROSITE" id="PS50003">
    <property type="entry name" value="PH_DOMAIN"/>
    <property type="match status" value="1"/>
</dbReference>
<dbReference type="Pfam" id="PF15410">
    <property type="entry name" value="PH_9"/>
    <property type="match status" value="1"/>
</dbReference>
<evidence type="ECO:0000259" key="3">
    <source>
        <dbReference type="PROSITE" id="PS50190"/>
    </source>
</evidence>
<dbReference type="OrthoDB" id="2157641at2759"/>
<feature type="compositionally biased region" description="Polar residues" evidence="1">
    <location>
        <begin position="406"/>
        <end position="416"/>
    </location>
</feature>
<dbReference type="SMART" id="SM00222">
    <property type="entry name" value="Sec7"/>
    <property type="match status" value="1"/>
</dbReference>
<feature type="domain" description="PH" evidence="2">
    <location>
        <begin position="463"/>
        <end position="611"/>
    </location>
</feature>
<dbReference type="SUPFAM" id="SSF50729">
    <property type="entry name" value="PH domain-like"/>
    <property type="match status" value="1"/>
</dbReference>
<proteinExistence type="predicted"/>